<dbReference type="Pfam" id="PF07859">
    <property type="entry name" value="Abhydrolase_3"/>
    <property type="match status" value="2"/>
</dbReference>
<proteinExistence type="predicted"/>
<dbReference type="InterPro" id="IPR013094">
    <property type="entry name" value="AB_hydrolase_3"/>
</dbReference>
<dbReference type="GO" id="GO:0004771">
    <property type="term" value="F:sterol ester esterase activity"/>
    <property type="evidence" value="ECO:0007669"/>
    <property type="project" value="TreeGrafter"/>
</dbReference>
<dbReference type="PANTHER" id="PTHR23025">
    <property type="entry name" value="TRIACYLGLYCEROL LIPASE"/>
    <property type="match status" value="1"/>
</dbReference>
<dbReference type="GO" id="GO:0004806">
    <property type="term" value="F:triacylglycerol lipase activity"/>
    <property type="evidence" value="ECO:0007669"/>
    <property type="project" value="TreeGrafter"/>
</dbReference>
<gene>
    <name evidence="3" type="ORF">PYX00_002258</name>
</gene>
<name>A0AAW2IG61_9NEOP</name>
<feature type="domain" description="Alpha/beta hydrolase fold-3" evidence="2">
    <location>
        <begin position="710"/>
        <end position="771"/>
    </location>
</feature>
<dbReference type="AlphaFoldDB" id="A0AAW2IG61"/>
<feature type="domain" description="Alpha/beta hydrolase fold-3" evidence="2">
    <location>
        <begin position="380"/>
        <end position="523"/>
    </location>
</feature>
<dbReference type="EMBL" id="JARGDH010000001">
    <property type="protein sequence ID" value="KAL0281198.1"/>
    <property type="molecule type" value="Genomic_DNA"/>
</dbReference>
<sequence length="816" mass="90295">MLTSMKNQILSSGLKKIEAKISFFNIIDVLKRMSTLSATFGIEPNKTDNSTSNPSNLSDTLKELCLTNAEFFKTDDTENGQRLHVAFLGLIDHVNNLTPQLNNIRNLMAKYDFDEQTPGNGYRSFVAVVDASMKHAIQLCKQINLSKQSFLFRKGFYMREVEAVCHMVASLSTCFTHLHTLLSWSEVGELFPTEEHSPEELLTQSDTINQYAFYGRCLGIQFCDSVQTILKSISILMASFSETYYSTGGFVATANCFFSSGKFLLDPELRARRIVNISQYAGVDFCKSFWFLAESELMRKLPNFVCPAIAVNMEIKIPPEPLKIENLNGELIDIPIPSSHIETSSIQVRLISNKKREGMISVGADAGKKNDVAPPSPGLIVHCHGGGFVAQSSKSHEVYLRNWANVLEVPILSVDYSLAPRAPFPRALEEVFYAYCWALKNCDLLGSRAERVILVGDSAGANLNLGIALKCIEKNIRKPAGMFLAYVPVLVSFVPSPARLLCLMDPLLPFGFMMRCLKAYACPGESGSFPNLTSEGKELLREATDLTSMSATGFTESETESFEEVTESDLMELVAHKSPVSDVSDTLTTVSLASSQHSKPEADQFFEQSDELNGDLKLDLSTDEKYIFDSEIKDGKKVAVIRTEKSLGSAAKERPSGLFRGMKDNMSNLISNTFTATAAKSAGERKSNVHILDSSDLKNPSEEFKFTVPKDPFLSPYWAPDEVLRQLPPTSICSVQFDPCLDDCVMFAKKLKRLGNSVKLDILDGLPHGFLNFAMISKDAEEGSKLCVKRIKDLLDMASLSCTQTETNETQPSDDP</sequence>
<feature type="domain" description="Hormone-sensitive lipase N-terminal" evidence="1">
    <location>
        <begin position="59"/>
        <end position="359"/>
    </location>
</feature>
<protein>
    <recommendedName>
        <fullName evidence="4">Hormone-sensitive lipase</fullName>
    </recommendedName>
</protein>
<evidence type="ECO:0008006" key="4">
    <source>
        <dbReference type="Google" id="ProtNLM"/>
    </source>
</evidence>
<evidence type="ECO:0000313" key="3">
    <source>
        <dbReference type="EMBL" id="KAL0281199.1"/>
    </source>
</evidence>
<dbReference type="EMBL" id="JARGDH010000001">
    <property type="protein sequence ID" value="KAL0281200.1"/>
    <property type="molecule type" value="Genomic_DNA"/>
</dbReference>
<reference evidence="3" key="1">
    <citation type="journal article" date="2024" name="Gigascience">
        <title>Chromosome-level genome of the poultry shaft louse Menopon gallinae provides insight into the host-switching and adaptive evolution of parasitic lice.</title>
        <authorList>
            <person name="Xu Y."/>
            <person name="Ma L."/>
            <person name="Liu S."/>
            <person name="Liang Y."/>
            <person name="Liu Q."/>
            <person name="He Z."/>
            <person name="Tian L."/>
            <person name="Duan Y."/>
            <person name="Cai W."/>
            <person name="Li H."/>
            <person name="Song F."/>
        </authorList>
    </citation>
    <scope>NUCLEOTIDE SEQUENCE</scope>
    <source>
        <strain evidence="3">Cailab_2023a</strain>
    </source>
</reference>
<comment type="caution">
    <text evidence="3">The sequence shown here is derived from an EMBL/GenBank/DDBJ whole genome shotgun (WGS) entry which is preliminary data.</text>
</comment>
<dbReference type="GO" id="GO:0005829">
    <property type="term" value="C:cytosol"/>
    <property type="evidence" value="ECO:0007669"/>
    <property type="project" value="TreeGrafter"/>
</dbReference>
<dbReference type="InterPro" id="IPR029058">
    <property type="entry name" value="AB_hydrolase_fold"/>
</dbReference>
<evidence type="ECO:0000259" key="1">
    <source>
        <dbReference type="Pfam" id="PF06350"/>
    </source>
</evidence>
<dbReference type="EMBL" id="JARGDH010000001">
    <property type="protein sequence ID" value="KAL0281199.1"/>
    <property type="molecule type" value="Genomic_DNA"/>
</dbReference>
<dbReference type="Gene3D" id="3.40.50.1820">
    <property type="entry name" value="alpha/beta hydrolase"/>
    <property type="match status" value="2"/>
</dbReference>
<dbReference type="GO" id="GO:0008203">
    <property type="term" value="P:cholesterol metabolic process"/>
    <property type="evidence" value="ECO:0007669"/>
    <property type="project" value="InterPro"/>
</dbReference>
<accession>A0AAW2IG61</accession>
<organism evidence="3">
    <name type="scientific">Menopon gallinae</name>
    <name type="common">poultry shaft louse</name>
    <dbReference type="NCBI Taxonomy" id="328185"/>
    <lineage>
        <taxon>Eukaryota</taxon>
        <taxon>Metazoa</taxon>
        <taxon>Ecdysozoa</taxon>
        <taxon>Arthropoda</taxon>
        <taxon>Hexapoda</taxon>
        <taxon>Insecta</taxon>
        <taxon>Pterygota</taxon>
        <taxon>Neoptera</taxon>
        <taxon>Paraneoptera</taxon>
        <taxon>Psocodea</taxon>
        <taxon>Troctomorpha</taxon>
        <taxon>Phthiraptera</taxon>
        <taxon>Amblycera</taxon>
        <taxon>Menoponidae</taxon>
        <taxon>Menopon</taxon>
    </lineage>
</organism>
<evidence type="ECO:0000259" key="2">
    <source>
        <dbReference type="Pfam" id="PF07859"/>
    </source>
</evidence>
<dbReference type="Pfam" id="PF06350">
    <property type="entry name" value="HSL_N"/>
    <property type="match status" value="1"/>
</dbReference>
<dbReference type="GO" id="GO:0019433">
    <property type="term" value="P:triglyceride catabolic process"/>
    <property type="evidence" value="ECO:0007669"/>
    <property type="project" value="TreeGrafter"/>
</dbReference>
<dbReference type="InterPro" id="IPR010468">
    <property type="entry name" value="HSL_N"/>
</dbReference>
<dbReference type="SUPFAM" id="SSF53474">
    <property type="entry name" value="alpha/beta-Hydrolases"/>
    <property type="match status" value="1"/>
</dbReference>
<dbReference type="PANTHER" id="PTHR23025:SF3">
    <property type="entry name" value="HORMONE-SENSITIVE LIPASE"/>
    <property type="match status" value="1"/>
</dbReference>